<proteinExistence type="inferred from homology"/>
<keyword evidence="2" id="KW-0413">Isomerase</keyword>
<gene>
    <name evidence="4" type="ORF">WJX73_000441</name>
</gene>
<dbReference type="GO" id="GO:0006457">
    <property type="term" value="P:protein folding"/>
    <property type="evidence" value="ECO:0007669"/>
    <property type="project" value="TreeGrafter"/>
</dbReference>
<evidence type="ECO:0000259" key="3">
    <source>
        <dbReference type="PROSITE" id="PS50072"/>
    </source>
</evidence>
<dbReference type="PRINTS" id="PR00153">
    <property type="entry name" value="CSAPPISMRASE"/>
</dbReference>
<reference evidence="4 5" key="1">
    <citation type="journal article" date="2024" name="Nat. Commun.">
        <title>Phylogenomics reveals the evolutionary origins of lichenization in chlorophyte algae.</title>
        <authorList>
            <person name="Puginier C."/>
            <person name="Libourel C."/>
            <person name="Otte J."/>
            <person name="Skaloud P."/>
            <person name="Haon M."/>
            <person name="Grisel S."/>
            <person name="Petersen M."/>
            <person name="Berrin J.G."/>
            <person name="Delaux P.M."/>
            <person name="Dal Grande F."/>
            <person name="Keller J."/>
        </authorList>
    </citation>
    <scope>NUCLEOTIDE SEQUENCE [LARGE SCALE GENOMIC DNA]</scope>
    <source>
        <strain evidence="4 5">SAG 2036</strain>
    </source>
</reference>
<dbReference type="AlphaFoldDB" id="A0AAW1NNA3"/>
<dbReference type="EC" id="5.2.1.8" evidence="2"/>
<sequence length="205" mass="21742">MGDAERAQAELTAFNVTTEFFIAKSAQLGLSGSLQEQNEDALELLQESFEADPAWSKKGSFLAKEPHSCNIGRLIIETDKAAPNAVENFTKLCTGEKGVGKASGKALHYKGCAFHRIVQGFCCQGGDITRGDGSGVVSMANSGKNSNSSQFFITLAAAPQCDGKHVVLGRVTGGSEVLQKINLEAASSDGRPRTRVWMLDCGVLN</sequence>
<evidence type="ECO:0000313" key="4">
    <source>
        <dbReference type="EMBL" id="KAK9787601.1"/>
    </source>
</evidence>
<dbReference type="Proteomes" id="UP001465755">
    <property type="component" value="Unassembled WGS sequence"/>
</dbReference>
<evidence type="ECO:0000313" key="5">
    <source>
        <dbReference type="Proteomes" id="UP001465755"/>
    </source>
</evidence>
<comment type="similarity">
    <text evidence="1 2">Belongs to the cyclophilin-type PPIase family.</text>
</comment>
<protein>
    <recommendedName>
        <fullName evidence="2">Peptidyl-prolyl cis-trans isomerase</fullName>
        <shortName evidence="2">PPIase</shortName>
        <ecNumber evidence="2">5.2.1.8</ecNumber>
    </recommendedName>
</protein>
<feature type="domain" description="PPIase cyclophilin-type" evidence="3">
    <location>
        <begin position="61"/>
        <end position="203"/>
    </location>
</feature>
<comment type="function">
    <text evidence="2">PPIases accelerate the folding of proteins. It catalyzes the cis-trans isomerization of proline imidic peptide bonds in oligopeptides.</text>
</comment>
<comment type="caution">
    <text evidence="4">The sequence shown here is derived from an EMBL/GenBank/DDBJ whole genome shotgun (WGS) entry which is preliminary data.</text>
</comment>
<dbReference type="InterPro" id="IPR029000">
    <property type="entry name" value="Cyclophilin-like_dom_sf"/>
</dbReference>
<dbReference type="Gene3D" id="2.40.100.10">
    <property type="entry name" value="Cyclophilin-like"/>
    <property type="match status" value="2"/>
</dbReference>
<keyword evidence="2" id="KW-0697">Rotamase</keyword>
<dbReference type="EMBL" id="JALJOQ010000245">
    <property type="protein sequence ID" value="KAK9787601.1"/>
    <property type="molecule type" value="Genomic_DNA"/>
</dbReference>
<dbReference type="SUPFAM" id="SSF50891">
    <property type="entry name" value="Cyclophilin-like"/>
    <property type="match status" value="1"/>
</dbReference>
<name>A0AAW1NNA3_9CHLO</name>
<dbReference type="GO" id="GO:0005737">
    <property type="term" value="C:cytoplasm"/>
    <property type="evidence" value="ECO:0007669"/>
    <property type="project" value="TreeGrafter"/>
</dbReference>
<evidence type="ECO:0000256" key="1">
    <source>
        <dbReference type="ARBA" id="ARBA00007365"/>
    </source>
</evidence>
<organism evidence="4 5">
    <name type="scientific">Symbiochloris irregularis</name>
    <dbReference type="NCBI Taxonomy" id="706552"/>
    <lineage>
        <taxon>Eukaryota</taxon>
        <taxon>Viridiplantae</taxon>
        <taxon>Chlorophyta</taxon>
        <taxon>core chlorophytes</taxon>
        <taxon>Trebouxiophyceae</taxon>
        <taxon>Trebouxiales</taxon>
        <taxon>Trebouxiaceae</taxon>
        <taxon>Symbiochloris</taxon>
    </lineage>
</organism>
<dbReference type="Pfam" id="PF00160">
    <property type="entry name" value="Pro_isomerase"/>
    <property type="match status" value="2"/>
</dbReference>
<dbReference type="PROSITE" id="PS50072">
    <property type="entry name" value="CSA_PPIASE_2"/>
    <property type="match status" value="1"/>
</dbReference>
<comment type="catalytic activity">
    <reaction evidence="2">
        <text>[protein]-peptidylproline (omega=180) = [protein]-peptidylproline (omega=0)</text>
        <dbReference type="Rhea" id="RHEA:16237"/>
        <dbReference type="Rhea" id="RHEA-COMP:10747"/>
        <dbReference type="Rhea" id="RHEA-COMP:10748"/>
        <dbReference type="ChEBI" id="CHEBI:83833"/>
        <dbReference type="ChEBI" id="CHEBI:83834"/>
        <dbReference type="EC" id="5.2.1.8"/>
    </reaction>
</comment>
<dbReference type="GO" id="GO:0003755">
    <property type="term" value="F:peptidyl-prolyl cis-trans isomerase activity"/>
    <property type="evidence" value="ECO:0007669"/>
    <property type="project" value="UniProtKB-UniRule"/>
</dbReference>
<dbReference type="PANTHER" id="PTHR11071:SF561">
    <property type="entry name" value="PEPTIDYL-PROLYL CIS-TRANS ISOMERASE D-RELATED"/>
    <property type="match status" value="1"/>
</dbReference>
<dbReference type="PANTHER" id="PTHR11071">
    <property type="entry name" value="PEPTIDYL-PROLYL CIS-TRANS ISOMERASE"/>
    <property type="match status" value="1"/>
</dbReference>
<dbReference type="GO" id="GO:0016018">
    <property type="term" value="F:cyclosporin A binding"/>
    <property type="evidence" value="ECO:0007669"/>
    <property type="project" value="TreeGrafter"/>
</dbReference>
<evidence type="ECO:0000256" key="2">
    <source>
        <dbReference type="RuleBase" id="RU363019"/>
    </source>
</evidence>
<dbReference type="InterPro" id="IPR002130">
    <property type="entry name" value="Cyclophilin-type_PPIase_dom"/>
</dbReference>
<keyword evidence="5" id="KW-1185">Reference proteome</keyword>
<accession>A0AAW1NNA3</accession>